<dbReference type="GeneID" id="56032832"/>
<dbReference type="EMBL" id="CP058601">
    <property type="protein sequence ID" value="QLG48438.1"/>
    <property type="molecule type" value="Genomic_DNA"/>
</dbReference>
<dbReference type="InterPro" id="IPR003200">
    <property type="entry name" value="Nict_dMeBzImd_PRibTrfase"/>
</dbReference>
<evidence type="ECO:0000313" key="4">
    <source>
        <dbReference type="Proteomes" id="UP000509241"/>
    </source>
</evidence>
<dbReference type="GO" id="GO:0008939">
    <property type="term" value="F:nicotinate-nucleotide-dimethylbenzimidazole phosphoribosyltransferase activity"/>
    <property type="evidence" value="ECO:0007669"/>
    <property type="project" value="InterPro"/>
</dbReference>
<gene>
    <name evidence="3" type="ORF">HYG82_06035</name>
</gene>
<dbReference type="NCBIfam" id="NF003372">
    <property type="entry name" value="PRK04447.1-5"/>
    <property type="match status" value="1"/>
</dbReference>
<dbReference type="OrthoDB" id="9136at2157"/>
<dbReference type="Proteomes" id="UP000509241">
    <property type="component" value="Chromosome"/>
</dbReference>
<comment type="similarity">
    <text evidence="1">Belongs to the UPF0284 family.</text>
</comment>
<keyword evidence="4" id="KW-1185">Reference proteome</keyword>
<dbReference type="NCBIfam" id="NF003371">
    <property type="entry name" value="PRK04447.1-4"/>
    <property type="match status" value="1"/>
</dbReference>
<dbReference type="InterPro" id="IPR036087">
    <property type="entry name" value="Nict_dMeBzImd_PRibTrfase_sf"/>
</dbReference>
<evidence type="ECO:0000313" key="3">
    <source>
        <dbReference type="EMBL" id="QLG48438.1"/>
    </source>
</evidence>
<sequence length="388" mass="39605">MRVLLPAGTTETALIDGISAAGATPELMAHTPSADVEILEYGEPIASPVTPVSPSGCPTPAAVTRAVWEVVGFNLTVIDAGLARPTAAPTVDLDVRPGNDVREPIAVPDADATFDRAYDYGTSLPDDELLIGETVPGGTTTALGVLTALGEPTGVSSSLPENPIERKRRVVDEALTASDLEAGDCEGAPLEAVGVVGDPVQPTVAGITAGALEAGIDVTLAGGTQMIAVAALVRHAGIDAALSIATTSFVAAEQGDRLWDACERFDCDLTVTDPGFDERDHVAMERYCAGEAKEGVAMGGALSLVPEGRMSDVRDRLEMICVRLGIDTEPGLESGGRNEGGSTPSSVGMADAEGTAAEEMDAEGTAAEEMDAEGTAAEEMDAEGDRGS</sequence>
<evidence type="ECO:0000256" key="2">
    <source>
        <dbReference type="SAM" id="MobiDB-lite"/>
    </source>
</evidence>
<dbReference type="Gene3D" id="3.40.50.10210">
    <property type="match status" value="1"/>
</dbReference>
<proteinExistence type="inferred from homology"/>
<dbReference type="KEGG" id="haly:HYG82_06035"/>
<feature type="region of interest" description="Disordered" evidence="2">
    <location>
        <begin position="328"/>
        <end position="388"/>
    </location>
</feature>
<dbReference type="InterPro" id="IPR002805">
    <property type="entry name" value="Nict_dMeBzImd_PRibTrfase_arc"/>
</dbReference>
<name>A0A7D5KJT0_9EURY</name>
<accession>A0A7D5KJT0</accession>
<dbReference type="NCBIfam" id="TIGR00303">
    <property type="entry name" value="nicotinate mononucleotide-dependent phosphoribosyltransferase CobT"/>
    <property type="match status" value="1"/>
</dbReference>
<dbReference type="CDD" id="cd02439">
    <property type="entry name" value="DMB-PRT_CobT"/>
    <property type="match status" value="1"/>
</dbReference>
<protein>
    <recommendedName>
        <fullName evidence="1">UPF0284 protein HYG82_06035</fullName>
    </recommendedName>
</protein>
<organism evidence="3 4">
    <name type="scientific">Natrinema halophilum</name>
    <dbReference type="NCBI Taxonomy" id="1699371"/>
    <lineage>
        <taxon>Archaea</taxon>
        <taxon>Methanobacteriati</taxon>
        <taxon>Methanobacteriota</taxon>
        <taxon>Stenosarchaea group</taxon>
        <taxon>Halobacteria</taxon>
        <taxon>Halobacteriales</taxon>
        <taxon>Natrialbaceae</taxon>
        <taxon>Natrinema</taxon>
    </lineage>
</organism>
<dbReference type="HAMAP" id="MF_01086">
    <property type="entry name" value="UPF0284"/>
    <property type="match status" value="1"/>
</dbReference>
<evidence type="ECO:0000256" key="1">
    <source>
        <dbReference type="HAMAP-Rule" id="MF_01086"/>
    </source>
</evidence>
<dbReference type="PANTHER" id="PTHR38811:SF1">
    <property type="entry name" value="UPF0284 PROTEIN SLL1500"/>
    <property type="match status" value="1"/>
</dbReference>
<reference evidence="3 4" key="1">
    <citation type="submission" date="2020-07" db="EMBL/GenBank/DDBJ databases">
        <authorList>
            <person name="Cui H."/>
        </authorList>
    </citation>
    <scope>NUCLEOTIDE SEQUENCE [LARGE SCALE GENOMIC DNA]</scope>
    <source>
        <strain evidence="3 4">YPL8</strain>
    </source>
</reference>
<dbReference type="SUPFAM" id="SSF52733">
    <property type="entry name" value="Nicotinate mononucleotide:5,6-dimethylbenzimidazole phosphoribosyltransferase (CobT)"/>
    <property type="match status" value="1"/>
</dbReference>
<dbReference type="AlphaFoldDB" id="A0A7D5KJT0"/>
<dbReference type="PANTHER" id="PTHR38811">
    <property type="match status" value="1"/>
</dbReference>
<dbReference type="RefSeq" id="WP_179260177.1">
    <property type="nucleotide sequence ID" value="NZ_CP058601.1"/>
</dbReference>
<feature type="compositionally biased region" description="Acidic residues" evidence="2">
    <location>
        <begin position="356"/>
        <end position="382"/>
    </location>
</feature>